<keyword evidence="3" id="KW-1185">Reference proteome</keyword>
<name>A0A165E0G7_9BASI</name>
<dbReference type="AlphaFoldDB" id="A0A165E0G7"/>
<feature type="region of interest" description="Disordered" evidence="1">
    <location>
        <begin position="1"/>
        <end position="31"/>
    </location>
</feature>
<sequence>MPRSPRSTDKGTRSSSSTSTSTTTTMSAAVAGHSNSYSVPCRLRSQSRAETVLTPTERVSAPPAVQPSGRQLTALVHMQMLRTRVRRILFFPVTSGRQRRTSNAFWMNTHKVHSTCLSLGATAAASCRHRSERRSLETAQASAFHTFHHLIS</sequence>
<evidence type="ECO:0000313" key="3">
    <source>
        <dbReference type="Proteomes" id="UP000076842"/>
    </source>
</evidence>
<reference evidence="2 3" key="1">
    <citation type="journal article" date="2016" name="Mol. Biol. Evol.">
        <title>Comparative Genomics of Early-Diverging Mushroom-Forming Fungi Provides Insights into the Origins of Lignocellulose Decay Capabilities.</title>
        <authorList>
            <person name="Nagy L.G."/>
            <person name="Riley R."/>
            <person name="Tritt A."/>
            <person name="Adam C."/>
            <person name="Daum C."/>
            <person name="Floudas D."/>
            <person name="Sun H."/>
            <person name="Yadav J.S."/>
            <person name="Pangilinan J."/>
            <person name="Larsson K.H."/>
            <person name="Matsuura K."/>
            <person name="Barry K."/>
            <person name="Labutti K."/>
            <person name="Kuo R."/>
            <person name="Ohm R.A."/>
            <person name="Bhattacharya S.S."/>
            <person name="Shirouzu T."/>
            <person name="Yoshinaga Y."/>
            <person name="Martin F.M."/>
            <person name="Grigoriev I.V."/>
            <person name="Hibbett D.S."/>
        </authorList>
    </citation>
    <scope>NUCLEOTIDE SEQUENCE [LARGE SCALE GENOMIC DNA]</scope>
    <source>
        <strain evidence="2 3">HHB12733</strain>
    </source>
</reference>
<organism evidence="2 3">
    <name type="scientific">Calocera cornea HHB12733</name>
    <dbReference type="NCBI Taxonomy" id="1353952"/>
    <lineage>
        <taxon>Eukaryota</taxon>
        <taxon>Fungi</taxon>
        <taxon>Dikarya</taxon>
        <taxon>Basidiomycota</taxon>
        <taxon>Agaricomycotina</taxon>
        <taxon>Dacrymycetes</taxon>
        <taxon>Dacrymycetales</taxon>
        <taxon>Dacrymycetaceae</taxon>
        <taxon>Calocera</taxon>
    </lineage>
</organism>
<evidence type="ECO:0000256" key="1">
    <source>
        <dbReference type="SAM" id="MobiDB-lite"/>
    </source>
</evidence>
<dbReference type="InParanoid" id="A0A165E0G7"/>
<dbReference type="Proteomes" id="UP000076842">
    <property type="component" value="Unassembled WGS sequence"/>
</dbReference>
<dbReference type="EMBL" id="KV424027">
    <property type="protein sequence ID" value="KZT53857.1"/>
    <property type="molecule type" value="Genomic_DNA"/>
</dbReference>
<gene>
    <name evidence="2" type="ORF">CALCODRAFT_35247</name>
</gene>
<accession>A0A165E0G7</accession>
<feature type="compositionally biased region" description="Basic and acidic residues" evidence="1">
    <location>
        <begin position="1"/>
        <end position="12"/>
    </location>
</feature>
<evidence type="ECO:0000313" key="2">
    <source>
        <dbReference type="EMBL" id="KZT53857.1"/>
    </source>
</evidence>
<feature type="compositionally biased region" description="Low complexity" evidence="1">
    <location>
        <begin position="13"/>
        <end position="27"/>
    </location>
</feature>
<proteinExistence type="predicted"/>
<protein>
    <submittedName>
        <fullName evidence="2">Uncharacterized protein</fullName>
    </submittedName>
</protein>